<dbReference type="SUPFAM" id="SSF48371">
    <property type="entry name" value="ARM repeat"/>
    <property type="match status" value="2"/>
</dbReference>
<proteinExistence type="predicted"/>
<dbReference type="GO" id="GO:0005737">
    <property type="term" value="C:cytoplasm"/>
    <property type="evidence" value="ECO:0007669"/>
    <property type="project" value="UniProtKB-SubCell"/>
</dbReference>
<dbReference type="AlphaFoldDB" id="A0A812W8V5"/>
<organism evidence="4 5">
    <name type="scientific">Symbiodinium pilosum</name>
    <name type="common">Dinoflagellate</name>
    <dbReference type="NCBI Taxonomy" id="2952"/>
    <lineage>
        <taxon>Eukaryota</taxon>
        <taxon>Sar</taxon>
        <taxon>Alveolata</taxon>
        <taxon>Dinophyceae</taxon>
        <taxon>Suessiales</taxon>
        <taxon>Symbiodiniaceae</taxon>
        <taxon>Symbiodinium</taxon>
    </lineage>
</organism>
<evidence type="ECO:0000313" key="5">
    <source>
        <dbReference type="Proteomes" id="UP000649617"/>
    </source>
</evidence>
<dbReference type="PANTHER" id="PTHR45994">
    <property type="entry name" value="FI21225P1"/>
    <property type="match status" value="1"/>
</dbReference>
<dbReference type="Gene3D" id="1.25.10.10">
    <property type="entry name" value="Leucine-rich Repeat Variant"/>
    <property type="match status" value="3"/>
</dbReference>
<dbReference type="SMART" id="SM00028">
    <property type="entry name" value="TPR"/>
    <property type="match status" value="3"/>
</dbReference>
<dbReference type="InterPro" id="IPR019734">
    <property type="entry name" value="TPR_rpt"/>
</dbReference>
<dbReference type="InterPro" id="IPR011990">
    <property type="entry name" value="TPR-like_helical_dom_sf"/>
</dbReference>
<gene>
    <name evidence="4" type="primary">TTL3</name>
    <name evidence="4" type="ORF">SPIL2461_LOCUS17987</name>
</gene>
<sequence length="909" mass="99205">MDRSEIMVASHRQHQSEKYPRYHKVLASASLAKYDAGMTVMGPLARKEAGNQYCKEGKWHEAAVEYTKGLDECDENSPPDQRGLLLANRSQCWLKLSNFQKGLDDANACLELLPEHVKALFRRATALEKLGRDTEALSDFARVARVDPGNRMAAEAAKRLRVAVAQRSGQALEQSLPSRLAAALRTPSAQEEVQQDACEKVRAAALRGESSSLLSQGVLEALLDVALAEQTSPELRTACLRSLCIIASGKEREDFEMEDSQQRGQGNEVVLTPAAKEARSRLSSALRAEAHSKLRHLGQRCRGNKGALCQLCLLMSYSQEPEDEAALQLLAEAVDDDETTVCKAALASLNAIFDSRRRQGTLGKAVVFSQSLRCCLEAALQVTDHEELVHGLLAEVFTLLADNNDRPAELQVDVPGIGIQLLEPFLQSQDGLLRRNALAGLACLLATRAKDAALILQMSAVPLSTVLNALARPMPGPEGRESQGHAAECLLLAASDARTRQRWIDGGGIDVILNALSNTDRGIRRELVDAKLVAVLAIMAAHSKDVRDEIFDRVDFMMELRFAVDVAGERARAAETKEQQRQARRLCAGLYESFAVLAMHGEFKEQLSVSKKTLGALQTLAKEEDLGEDPAISFYFASLIYNFCRSRDDKVRMKTGNPMIDELSGEDFKALEDFYQRMPAEARPMRAGEVDAGPPRLATRFRSWCVDRGDATGAAPIVAKLCRCAAGSLQTKVLVADCLRLLCADQSDRKIVAASGGIRTLLALSNMQQDVREALCNMTMAEEVAERFALGRAENELNIFGAFCTSELELQQSAATGALAILAGHDEVAVRIAECQQCLQGLLHAVLDSDLPAVEIRAVSAVVSIRRAEGISAETRRAIFSVLQERLSRGGFESLDAQELAEEEIREGS</sequence>
<keyword evidence="3" id="KW-0802">TPR repeat</keyword>
<reference evidence="4" key="1">
    <citation type="submission" date="2021-02" db="EMBL/GenBank/DDBJ databases">
        <authorList>
            <person name="Dougan E. K."/>
            <person name="Rhodes N."/>
            <person name="Thang M."/>
            <person name="Chan C."/>
        </authorList>
    </citation>
    <scope>NUCLEOTIDE SEQUENCE</scope>
</reference>
<dbReference type="EMBL" id="CAJNIZ010043509">
    <property type="protein sequence ID" value="CAE7661940.1"/>
    <property type="molecule type" value="Genomic_DNA"/>
</dbReference>
<protein>
    <submittedName>
        <fullName evidence="4">TTL3 protein</fullName>
    </submittedName>
</protein>
<accession>A0A812W8V5</accession>
<dbReference type="GO" id="GO:0051879">
    <property type="term" value="F:Hsp90 protein binding"/>
    <property type="evidence" value="ECO:0007669"/>
    <property type="project" value="TreeGrafter"/>
</dbReference>
<dbReference type="Gene3D" id="1.25.40.10">
    <property type="entry name" value="Tetratricopeptide repeat domain"/>
    <property type="match status" value="1"/>
</dbReference>
<dbReference type="Proteomes" id="UP000649617">
    <property type="component" value="Unassembled WGS sequence"/>
</dbReference>
<dbReference type="InterPro" id="IPR011989">
    <property type="entry name" value="ARM-like"/>
</dbReference>
<dbReference type="OrthoDB" id="433738at2759"/>
<dbReference type="PANTHER" id="PTHR45994:SF1">
    <property type="entry name" value="FI21225P1"/>
    <property type="match status" value="1"/>
</dbReference>
<dbReference type="PROSITE" id="PS50005">
    <property type="entry name" value="TPR"/>
    <property type="match status" value="1"/>
</dbReference>
<name>A0A812W8V5_SYMPI</name>
<comment type="caution">
    <text evidence="4">The sequence shown here is derived from an EMBL/GenBank/DDBJ whole genome shotgun (WGS) entry which is preliminary data.</text>
</comment>
<evidence type="ECO:0000313" key="4">
    <source>
        <dbReference type="EMBL" id="CAE7661940.1"/>
    </source>
</evidence>
<keyword evidence="5" id="KW-1185">Reference proteome</keyword>
<keyword evidence="2" id="KW-0963">Cytoplasm</keyword>
<dbReference type="SUPFAM" id="SSF48452">
    <property type="entry name" value="TPR-like"/>
    <property type="match status" value="1"/>
</dbReference>
<comment type="subcellular location">
    <subcellularLocation>
        <location evidence="1">Cytoplasm</location>
    </subcellularLocation>
</comment>
<feature type="repeat" description="TPR" evidence="3">
    <location>
        <begin position="117"/>
        <end position="150"/>
    </location>
</feature>
<evidence type="ECO:0000256" key="1">
    <source>
        <dbReference type="ARBA" id="ARBA00004496"/>
    </source>
</evidence>
<dbReference type="InterPro" id="IPR016024">
    <property type="entry name" value="ARM-type_fold"/>
</dbReference>
<evidence type="ECO:0000256" key="2">
    <source>
        <dbReference type="ARBA" id="ARBA00022490"/>
    </source>
</evidence>
<evidence type="ECO:0000256" key="3">
    <source>
        <dbReference type="PROSITE-ProRule" id="PRU00339"/>
    </source>
</evidence>